<dbReference type="RefSeq" id="WP_262564382.1">
    <property type="nucleotide sequence ID" value="NZ_JAOQJE010000008.1"/>
</dbReference>
<dbReference type="EMBL" id="JAOQJE010000008">
    <property type="protein sequence ID" value="MCU6789423.1"/>
    <property type="molecule type" value="Genomic_DNA"/>
</dbReference>
<feature type="transmembrane region" description="Helical" evidence="1">
    <location>
        <begin position="21"/>
        <end position="41"/>
    </location>
</feature>
<evidence type="ECO:0000313" key="3">
    <source>
        <dbReference type="Proteomes" id="UP001652397"/>
    </source>
</evidence>
<proteinExistence type="predicted"/>
<name>A0ABT2U4A2_9FIRM</name>
<sequence length="127" mass="14081">MNQNKLQKARPALGWMERAFLFYRIALVLLVIAAVLIPRAFAVEDMWTAADRIIKDVYSKIAAISTVLAGLMSAVAVIGAKMSGTQQKADSAWEWLKRVWLAWVIINGIGAFIAYVRPLFDGLATLE</sequence>
<feature type="transmembrane region" description="Helical" evidence="1">
    <location>
        <begin position="61"/>
        <end position="80"/>
    </location>
</feature>
<protein>
    <recommendedName>
        <fullName evidence="4">Fimbrial protein</fullName>
    </recommendedName>
</protein>
<keyword evidence="1" id="KW-0472">Membrane</keyword>
<dbReference type="Proteomes" id="UP001652397">
    <property type="component" value="Unassembled WGS sequence"/>
</dbReference>
<gene>
    <name evidence="2" type="ORF">OCV66_10040</name>
</gene>
<comment type="caution">
    <text evidence="2">The sequence shown here is derived from an EMBL/GenBank/DDBJ whole genome shotgun (WGS) entry which is preliminary data.</text>
</comment>
<feature type="transmembrane region" description="Helical" evidence="1">
    <location>
        <begin position="100"/>
        <end position="120"/>
    </location>
</feature>
<keyword evidence="1" id="KW-1133">Transmembrane helix</keyword>
<keyword evidence="3" id="KW-1185">Reference proteome</keyword>
<evidence type="ECO:0000256" key="1">
    <source>
        <dbReference type="SAM" id="Phobius"/>
    </source>
</evidence>
<evidence type="ECO:0008006" key="4">
    <source>
        <dbReference type="Google" id="ProtNLM"/>
    </source>
</evidence>
<keyword evidence="1" id="KW-0812">Transmembrane</keyword>
<organism evidence="2 3">
    <name type="scientific">Agathobaculum ammoniilyticum</name>
    <dbReference type="NCBI Taxonomy" id="2981778"/>
    <lineage>
        <taxon>Bacteria</taxon>
        <taxon>Bacillati</taxon>
        <taxon>Bacillota</taxon>
        <taxon>Clostridia</taxon>
        <taxon>Eubacteriales</taxon>
        <taxon>Butyricicoccaceae</taxon>
        <taxon>Agathobaculum</taxon>
    </lineage>
</organism>
<reference evidence="2 3" key="1">
    <citation type="journal article" date="2021" name="ISME Commun">
        <title>Automated analysis of genomic sequences facilitates high-throughput and comprehensive description of bacteria.</title>
        <authorList>
            <person name="Hitch T.C.A."/>
        </authorList>
    </citation>
    <scope>NUCLEOTIDE SEQUENCE [LARGE SCALE GENOMIC DNA]</scope>
    <source>
        <strain evidence="2 3">Sanger_34</strain>
    </source>
</reference>
<evidence type="ECO:0000313" key="2">
    <source>
        <dbReference type="EMBL" id="MCU6789423.1"/>
    </source>
</evidence>
<accession>A0ABT2U4A2</accession>